<evidence type="ECO:0000313" key="3">
    <source>
        <dbReference type="Proteomes" id="UP001292094"/>
    </source>
</evidence>
<accession>A0AAE1UCM3</accession>
<sequence>MSPFLPYRDQVVEDQMEACTLQQVRHYGLQLCLPGHRCPQHLRLHAHHTQGRQVGVGTQRWYTSGGKHKHTSRQEER</sequence>
<dbReference type="EMBL" id="JAWZYT010000823">
    <property type="protein sequence ID" value="KAK4318527.1"/>
    <property type="molecule type" value="Genomic_DNA"/>
</dbReference>
<feature type="region of interest" description="Disordered" evidence="1">
    <location>
        <begin position="48"/>
        <end position="77"/>
    </location>
</feature>
<keyword evidence="3" id="KW-1185">Reference proteome</keyword>
<dbReference type="AlphaFoldDB" id="A0AAE1UCM3"/>
<gene>
    <name evidence="2" type="ORF">Pmani_010468</name>
</gene>
<proteinExistence type="predicted"/>
<comment type="caution">
    <text evidence="2">The sequence shown here is derived from an EMBL/GenBank/DDBJ whole genome shotgun (WGS) entry which is preliminary data.</text>
</comment>
<reference evidence="2" key="1">
    <citation type="submission" date="2023-11" db="EMBL/GenBank/DDBJ databases">
        <title>Genome assemblies of two species of porcelain crab, Petrolisthes cinctipes and Petrolisthes manimaculis (Anomura: Porcellanidae).</title>
        <authorList>
            <person name="Angst P."/>
        </authorList>
    </citation>
    <scope>NUCLEOTIDE SEQUENCE</scope>
    <source>
        <strain evidence="2">PB745_02</strain>
        <tissue evidence="2">Gill</tissue>
    </source>
</reference>
<protein>
    <submittedName>
        <fullName evidence="2">Uncharacterized protein</fullName>
    </submittedName>
</protein>
<dbReference type="Proteomes" id="UP001292094">
    <property type="component" value="Unassembled WGS sequence"/>
</dbReference>
<evidence type="ECO:0000313" key="2">
    <source>
        <dbReference type="EMBL" id="KAK4318527.1"/>
    </source>
</evidence>
<organism evidence="2 3">
    <name type="scientific">Petrolisthes manimaculis</name>
    <dbReference type="NCBI Taxonomy" id="1843537"/>
    <lineage>
        <taxon>Eukaryota</taxon>
        <taxon>Metazoa</taxon>
        <taxon>Ecdysozoa</taxon>
        <taxon>Arthropoda</taxon>
        <taxon>Crustacea</taxon>
        <taxon>Multicrustacea</taxon>
        <taxon>Malacostraca</taxon>
        <taxon>Eumalacostraca</taxon>
        <taxon>Eucarida</taxon>
        <taxon>Decapoda</taxon>
        <taxon>Pleocyemata</taxon>
        <taxon>Anomura</taxon>
        <taxon>Galatheoidea</taxon>
        <taxon>Porcellanidae</taxon>
        <taxon>Petrolisthes</taxon>
    </lineage>
</organism>
<name>A0AAE1UCM3_9EUCA</name>
<evidence type="ECO:0000256" key="1">
    <source>
        <dbReference type="SAM" id="MobiDB-lite"/>
    </source>
</evidence>